<dbReference type="SUPFAM" id="SSF51735">
    <property type="entry name" value="NAD(P)-binding Rossmann-fold domains"/>
    <property type="match status" value="1"/>
</dbReference>
<dbReference type="EMBL" id="JAVDVX010000001">
    <property type="protein sequence ID" value="MDR7088751.1"/>
    <property type="molecule type" value="Genomic_DNA"/>
</dbReference>
<proteinExistence type="predicted"/>
<dbReference type="CDD" id="cd05266">
    <property type="entry name" value="SDR_a4"/>
    <property type="match status" value="1"/>
</dbReference>
<evidence type="ECO:0000259" key="1">
    <source>
        <dbReference type="Pfam" id="PF01370"/>
    </source>
</evidence>
<accession>A0ABU1UU91</accession>
<comment type="caution">
    <text evidence="2">The sequence shown here is derived from an EMBL/GenBank/DDBJ whole genome shotgun (WGS) entry which is preliminary data.</text>
</comment>
<sequence>MTINASSQEKLLIIGCGDIGQRLALQLASHHYRITGLRRHPPEDLPYLQYRVCDATQTGQLDALLGSEAFDVIVISMTPAERSDAGYEQAYVQTCRNLVAGLKRHQQQPRLVLFVSSTAVYGQNDGSWVDESSPTQPESFSGNRLLEAEQVIQANGFAHSCIRFSGIYGPGRNRLIEQVKQQRASASPHYTNRIHADDCAGVLAHLIELQHKQDLAPVYLATDSSPTPMVEVVNWIAEQLGIRDFLASDAVNERGNKRISNQRLLATGYSFRYPDFRAGYASLINLQA</sequence>
<dbReference type="RefSeq" id="WP_310068783.1">
    <property type="nucleotide sequence ID" value="NZ_JAVDVX010000001.1"/>
</dbReference>
<dbReference type="Pfam" id="PF01370">
    <property type="entry name" value="Epimerase"/>
    <property type="match status" value="1"/>
</dbReference>
<dbReference type="PANTHER" id="PTHR48079">
    <property type="entry name" value="PROTEIN YEEZ"/>
    <property type="match status" value="1"/>
</dbReference>
<protein>
    <submittedName>
        <fullName evidence="2">Nucleoside-diphosphate-sugar epimerase</fullName>
    </submittedName>
</protein>
<evidence type="ECO:0000313" key="2">
    <source>
        <dbReference type="EMBL" id="MDR7088751.1"/>
    </source>
</evidence>
<dbReference type="PANTHER" id="PTHR48079:SF6">
    <property type="entry name" value="NAD(P)-BINDING DOMAIN-CONTAINING PROTEIN-RELATED"/>
    <property type="match status" value="1"/>
</dbReference>
<feature type="domain" description="NAD-dependent epimerase/dehydratase" evidence="1">
    <location>
        <begin position="12"/>
        <end position="198"/>
    </location>
</feature>
<reference evidence="2 3" key="1">
    <citation type="submission" date="2023-07" db="EMBL/GenBank/DDBJ databases">
        <title>Sorghum-associated microbial communities from plants grown in Nebraska, USA.</title>
        <authorList>
            <person name="Schachtman D."/>
        </authorList>
    </citation>
    <scope>NUCLEOTIDE SEQUENCE [LARGE SCALE GENOMIC DNA]</scope>
    <source>
        <strain evidence="2 3">BE190</strain>
    </source>
</reference>
<dbReference type="InterPro" id="IPR051783">
    <property type="entry name" value="NAD(P)-dependent_oxidoreduct"/>
</dbReference>
<dbReference type="InterPro" id="IPR001509">
    <property type="entry name" value="Epimerase_deHydtase"/>
</dbReference>
<dbReference type="Proteomes" id="UP001253595">
    <property type="component" value="Unassembled WGS sequence"/>
</dbReference>
<dbReference type="InterPro" id="IPR036291">
    <property type="entry name" value="NAD(P)-bd_dom_sf"/>
</dbReference>
<gene>
    <name evidence="2" type="ORF">J2X05_000754</name>
</gene>
<evidence type="ECO:0000313" key="3">
    <source>
        <dbReference type="Proteomes" id="UP001253595"/>
    </source>
</evidence>
<organism evidence="2 3">
    <name type="scientific">Cellvibrio fibrivorans</name>
    <dbReference type="NCBI Taxonomy" id="126350"/>
    <lineage>
        <taxon>Bacteria</taxon>
        <taxon>Pseudomonadati</taxon>
        <taxon>Pseudomonadota</taxon>
        <taxon>Gammaproteobacteria</taxon>
        <taxon>Cellvibrionales</taxon>
        <taxon>Cellvibrionaceae</taxon>
        <taxon>Cellvibrio</taxon>
    </lineage>
</organism>
<dbReference type="Gene3D" id="3.40.50.720">
    <property type="entry name" value="NAD(P)-binding Rossmann-like Domain"/>
    <property type="match status" value="1"/>
</dbReference>
<name>A0ABU1UU91_9GAMM</name>
<keyword evidence="3" id="KW-1185">Reference proteome</keyword>